<dbReference type="InterPro" id="IPR036910">
    <property type="entry name" value="HMG_box_dom_sf"/>
</dbReference>
<dbReference type="SUPFAM" id="SSF47095">
    <property type="entry name" value="HMG-box"/>
    <property type="match status" value="1"/>
</dbReference>
<feature type="compositionally biased region" description="Basic residues" evidence="2">
    <location>
        <begin position="99"/>
        <end position="121"/>
    </location>
</feature>
<dbReference type="AlphaFoldDB" id="A0A1I8Q397"/>
<dbReference type="Proteomes" id="UP000095300">
    <property type="component" value="Unassembled WGS sequence"/>
</dbReference>
<dbReference type="VEuPathDB" id="VectorBase:SCAU013496"/>
<dbReference type="SMART" id="SM00398">
    <property type="entry name" value="HMG"/>
    <property type="match status" value="1"/>
</dbReference>
<dbReference type="PROSITE" id="PS50118">
    <property type="entry name" value="HMG_BOX_2"/>
    <property type="match status" value="1"/>
</dbReference>
<evidence type="ECO:0000259" key="3">
    <source>
        <dbReference type="PROSITE" id="PS50118"/>
    </source>
</evidence>
<organism evidence="4 5">
    <name type="scientific">Stomoxys calcitrans</name>
    <name type="common">Stable fly</name>
    <name type="synonym">Conops calcitrans</name>
    <dbReference type="NCBI Taxonomy" id="35570"/>
    <lineage>
        <taxon>Eukaryota</taxon>
        <taxon>Metazoa</taxon>
        <taxon>Ecdysozoa</taxon>
        <taxon>Arthropoda</taxon>
        <taxon>Hexapoda</taxon>
        <taxon>Insecta</taxon>
        <taxon>Pterygota</taxon>
        <taxon>Neoptera</taxon>
        <taxon>Endopterygota</taxon>
        <taxon>Diptera</taxon>
        <taxon>Brachycera</taxon>
        <taxon>Muscomorpha</taxon>
        <taxon>Muscoidea</taxon>
        <taxon>Muscidae</taxon>
        <taxon>Stomoxys</taxon>
    </lineage>
</organism>
<dbReference type="GO" id="GO:0003677">
    <property type="term" value="F:DNA binding"/>
    <property type="evidence" value="ECO:0007669"/>
    <property type="project" value="UniProtKB-UniRule"/>
</dbReference>
<dbReference type="GO" id="GO:0005634">
    <property type="term" value="C:nucleus"/>
    <property type="evidence" value="ECO:0007669"/>
    <property type="project" value="UniProtKB-UniRule"/>
</dbReference>
<dbReference type="Pfam" id="PF00505">
    <property type="entry name" value="HMG_box"/>
    <property type="match status" value="1"/>
</dbReference>
<name>A0A1I8Q397_STOCA</name>
<protein>
    <recommendedName>
        <fullName evidence="3">HMG box domain-containing protein</fullName>
    </recommendedName>
</protein>
<proteinExistence type="predicted"/>
<dbReference type="EnsemblMetazoa" id="SCAU013496-RA">
    <property type="protein sequence ID" value="SCAU013496-PA"/>
    <property type="gene ID" value="SCAU013496"/>
</dbReference>
<evidence type="ECO:0000256" key="2">
    <source>
        <dbReference type="SAM" id="MobiDB-lite"/>
    </source>
</evidence>
<dbReference type="CDD" id="cd00084">
    <property type="entry name" value="HMG-box_SF"/>
    <property type="match status" value="1"/>
</dbReference>
<dbReference type="InterPro" id="IPR009071">
    <property type="entry name" value="HMG_box_dom"/>
</dbReference>
<evidence type="ECO:0000313" key="4">
    <source>
        <dbReference type="EnsemblMetazoa" id="SCAU013496-PA"/>
    </source>
</evidence>
<keyword evidence="1" id="KW-0539">Nucleus</keyword>
<sequence>MTGIWTGFCDTLYSLVRLSTRKTRVSFSPSTLQREIEREAKRCPTNNPFLNFLAEVRARAMKECPLKGRDLTRISKTAGKMWKSMGDNEKESYRILARERRRLQGPQRRRRRLTARKRRRR</sequence>
<dbReference type="Gene3D" id="1.10.30.10">
    <property type="entry name" value="High mobility group box domain"/>
    <property type="match status" value="1"/>
</dbReference>
<gene>
    <name evidence="4" type="primary">106092006</name>
</gene>
<keyword evidence="5" id="KW-1185">Reference proteome</keyword>
<keyword evidence="1" id="KW-0238">DNA-binding</keyword>
<feature type="region of interest" description="Disordered" evidence="2">
    <location>
        <begin position="93"/>
        <end position="121"/>
    </location>
</feature>
<reference evidence="4" key="1">
    <citation type="submission" date="2020-05" db="UniProtKB">
        <authorList>
            <consortium name="EnsemblMetazoa"/>
        </authorList>
    </citation>
    <scope>IDENTIFICATION</scope>
    <source>
        <strain evidence="4">USDA</strain>
    </source>
</reference>
<accession>A0A1I8Q397</accession>
<evidence type="ECO:0000256" key="1">
    <source>
        <dbReference type="PROSITE-ProRule" id="PRU00267"/>
    </source>
</evidence>
<feature type="domain" description="HMG box" evidence="3">
    <location>
        <begin position="47"/>
        <end position="112"/>
    </location>
</feature>
<feature type="DNA-binding region" description="HMG box" evidence="1">
    <location>
        <begin position="47"/>
        <end position="112"/>
    </location>
</feature>
<evidence type="ECO:0000313" key="5">
    <source>
        <dbReference type="Proteomes" id="UP000095300"/>
    </source>
</evidence>